<dbReference type="SMART" id="SM00389">
    <property type="entry name" value="HOX"/>
    <property type="match status" value="1"/>
</dbReference>
<sequence length="325" mass="36062">MTTTMEKSKNFRIDALLAHDVEQRTDSDGASPGFFYSRSPDESPVSNRGSETPSPYPNTTNSSSAPPGAVSKSQLLNLSHSGFTALHQVGLIGMHPGSMYPLAALGGQNPAFMYPGFTQLVQPYPDQMKGATVAGALPLEPWLRAGLMMPRLGEYGAPAQAGFLGKCRRPRTAFTSQQLLELENQFKLNKYLSRPKRFEVATSLMLTETQVKIWFQNRRMKWKRSRKAKEQVTATSLTDTERTRMGIQSMKPHGCSHRLSMEDDDEIEGEDEDEKEETEVLREGSLGPVSFTRHAGRGTGNYSSYSEEELEEGDRGTRSGVFPQL</sequence>
<dbReference type="Proteomes" id="UP000257200">
    <property type="component" value="Unplaced"/>
</dbReference>
<evidence type="ECO:0000256" key="1">
    <source>
        <dbReference type="ARBA" id="ARBA00022473"/>
    </source>
</evidence>
<evidence type="ECO:0000256" key="9">
    <source>
        <dbReference type="SAM" id="MobiDB-lite"/>
    </source>
</evidence>
<keyword evidence="3 7" id="KW-0238">DNA-binding</keyword>
<comment type="subcellular location">
    <subcellularLocation>
        <location evidence="7 8">Nucleus</location>
    </subcellularLocation>
</comment>
<feature type="compositionally biased region" description="Low complexity" evidence="9">
    <location>
        <begin position="50"/>
        <end position="67"/>
    </location>
</feature>
<organism evidence="11 12">
    <name type="scientific">Acanthochromis polyacanthus</name>
    <name type="common">spiny chromis</name>
    <dbReference type="NCBI Taxonomy" id="80966"/>
    <lineage>
        <taxon>Eukaryota</taxon>
        <taxon>Metazoa</taxon>
        <taxon>Chordata</taxon>
        <taxon>Craniata</taxon>
        <taxon>Vertebrata</taxon>
        <taxon>Euteleostomi</taxon>
        <taxon>Actinopterygii</taxon>
        <taxon>Neopterygii</taxon>
        <taxon>Teleostei</taxon>
        <taxon>Neoteleostei</taxon>
        <taxon>Acanthomorphata</taxon>
        <taxon>Ovalentaria</taxon>
        <taxon>Pomacentridae</taxon>
        <taxon>Acanthochromis</taxon>
    </lineage>
</organism>
<evidence type="ECO:0000313" key="11">
    <source>
        <dbReference type="Ensembl" id="ENSAPOP00000027008.1"/>
    </source>
</evidence>
<evidence type="ECO:0000256" key="5">
    <source>
        <dbReference type="ARBA" id="ARBA00023163"/>
    </source>
</evidence>
<evidence type="ECO:0000256" key="8">
    <source>
        <dbReference type="RuleBase" id="RU000682"/>
    </source>
</evidence>
<dbReference type="PANTHER" id="PTHR24335">
    <property type="entry name" value="MOTOR NEURON AND PANCREAS HOMEOBOX PROTEIN"/>
    <property type="match status" value="1"/>
</dbReference>
<dbReference type="SUPFAM" id="SSF46689">
    <property type="entry name" value="Homeodomain-like"/>
    <property type="match status" value="1"/>
</dbReference>
<evidence type="ECO:0000259" key="10">
    <source>
        <dbReference type="PROSITE" id="PS50071"/>
    </source>
</evidence>
<dbReference type="InParanoid" id="A0A3Q1GAB4"/>
<dbReference type="InterPro" id="IPR009057">
    <property type="entry name" value="Homeodomain-like_sf"/>
</dbReference>
<reference evidence="11" key="1">
    <citation type="submission" date="2025-08" db="UniProtKB">
        <authorList>
            <consortium name="Ensembl"/>
        </authorList>
    </citation>
    <scope>IDENTIFICATION</scope>
</reference>
<feature type="domain" description="Homeobox" evidence="10">
    <location>
        <begin position="165"/>
        <end position="225"/>
    </location>
</feature>
<dbReference type="PROSITE" id="PS00027">
    <property type="entry name" value="HOMEOBOX_1"/>
    <property type="match status" value="1"/>
</dbReference>
<dbReference type="Gene3D" id="1.10.10.60">
    <property type="entry name" value="Homeodomain-like"/>
    <property type="match status" value="1"/>
</dbReference>
<dbReference type="AlphaFoldDB" id="A0A3Q1GAB4"/>
<keyword evidence="2" id="KW-0805">Transcription regulation</keyword>
<dbReference type="PROSITE" id="PS50071">
    <property type="entry name" value="HOMEOBOX_2"/>
    <property type="match status" value="1"/>
</dbReference>
<dbReference type="GO" id="GO:0000981">
    <property type="term" value="F:DNA-binding transcription factor activity, RNA polymerase II-specific"/>
    <property type="evidence" value="ECO:0007669"/>
    <property type="project" value="InterPro"/>
</dbReference>
<feature type="region of interest" description="Disordered" evidence="9">
    <location>
        <begin position="20"/>
        <end position="71"/>
    </location>
</feature>
<name>A0A3Q1GAB4_9TELE</name>
<keyword evidence="6 7" id="KW-0539">Nucleus</keyword>
<reference evidence="11" key="2">
    <citation type="submission" date="2025-09" db="UniProtKB">
        <authorList>
            <consortium name="Ensembl"/>
        </authorList>
    </citation>
    <scope>IDENTIFICATION</scope>
</reference>
<dbReference type="CDD" id="cd00086">
    <property type="entry name" value="homeodomain"/>
    <property type="match status" value="1"/>
</dbReference>
<keyword evidence="12" id="KW-1185">Reference proteome</keyword>
<evidence type="ECO:0000256" key="3">
    <source>
        <dbReference type="ARBA" id="ARBA00023125"/>
    </source>
</evidence>
<keyword evidence="4 7" id="KW-0371">Homeobox</keyword>
<dbReference type="PANTHER" id="PTHR24335:SF4">
    <property type="entry name" value="EXTRA-EXTRA"/>
    <property type="match status" value="1"/>
</dbReference>
<dbReference type="InterPro" id="IPR017970">
    <property type="entry name" value="Homeobox_CS"/>
</dbReference>
<dbReference type="InterPro" id="IPR020479">
    <property type="entry name" value="HD_metazoa"/>
</dbReference>
<evidence type="ECO:0000256" key="2">
    <source>
        <dbReference type="ARBA" id="ARBA00023015"/>
    </source>
</evidence>
<dbReference type="PRINTS" id="PR00024">
    <property type="entry name" value="HOMEOBOX"/>
</dbReference>
<proteinExistence type="predicted"/>
<dbReference type="Pfam" id="PF00046">
    <property type="entry name" value="Homeodomain"/>
    <property type="match status" value="1"/>
</dbReference>
<dbReference type="GO" id="GO:0021520">
    <property type="term" value="P:spinal cord motor neuron cell fate specification"/>
    <property type="evidence" value="ECO:0007669"/>
    <property type="project" value="InterPro"/>
</dbReference>
<dbReference type="GO" id="GO:0005634">
    <property type="term" value="C:nucleus"/>
    <property type="evidence" value="ECO:0007669"/>
    <property type="project" value="UniProtKB-SubCell"/>
</dbReference>
<dbReference type="InterPro" id="IPR042768">
    <property type="entry name" value="MNX1/Ceh-12"/>
</dbReference>
<dbReference type="FunFam" id="1.10.10.60:FF:000357">
    <property type="entry name" value="Motor neuron and pancreas homeobox 1"/>
    <property type="match status" value="1"/>
</dbReference>
<feature type="DNA-binding region" description="Homeobox" evidence="7">
    <location>
        <begin position="167"/>
        <end position="226"/>
    </location>
</feature>
<dbReference type="GO" id="GO:0048812">
    <property type="term" value="P:neuron projection morphogenesis"/>
    <property type="evidence" value="ECO:0007669"/>
    <property type="project" value="TreeGrafter"/>
</dbReference>
<evidence type="ECO:0000256" key="4">
    <source>
        <dbReference type="ARBA" id="ARBA00023155"/>
    </source>
</evidence>
<feature type="compositionally biased region" description="Acidic residues" evidence="9">
    <location>
        <begin position="262"/>
        <end position="277"/>
    </location>
</feature>
<dbReference type="STRING" id="80966.ENSAPOP00000027008"/>
<keyword evidence="1" id="KW-0217">Developmental protein</keyword>
<dbReference type="GO" id="GO:1990837">
    <property type="term" value="F:sequence-specific double-stranded DNA binding"/>
    <property type="evidence" value="ECO:0007669"/>
    <property type="project" value="TreeGrafter"/>
</dbReference>
<keyword evidence="5" id="KW-0804">Transcription</keyword>
<dbReference type="GeneTree" id="ENSGT00940000164719"/>
<protein>
    <recommendedName>
        <fullName evidence="10">Homeobox domain-containing protein</fullName>
    </recommendedName>
</protein>
<evidence type="ECO:0000313" key="12">
    <source>
        <dbReference type="Proteomes" id="UP000257200"/>
    </source>
</evidence>
<evidence type="ECO:0000256" key="6">
    <source>
        <dbReference type="ARBA" id="ARBA00023242"/>
    </source>
</evidence>
<feature type="region of interest" description="Disordered" evidence="9">
    <location>
        <begin position="225"/>
        <end position="325"/>
    </location>
</feature>
<accession>A0A3Q1GAB4</accession>
<dbReference type="InterPro" id="IPR001356">
    <property type="entry name" value="HD"/>
</dbReference>
<evidence type="ECO:0000256" key="7">
    <source>
        <dbReference type="PROSITE-ProRule" id="PRU00108"/>
    </source>
</evidence>
<dbReference type="Ensembl" id="ENSAPOT00000002271.1">
    <property type="protein sequence ID" value="ENSAPOP00000027008.1"/>
    <property type="gene ID" value="ENSAPOG00000011233.1"/>
</dbReference>